<dbReference type="PRINTS" id="PR00598">
    <property type="entry name" value="HTHMARR"/>
</dbReference>
<dbReference type="SMART" id="SM00347">
    <property type="entry name" value="HTH_MARR"/>
    <property type="match status" value="1"/>
</dbReference>
<keyword evidence="3" id="KW-0804">Transcription</keyword>
<dbReference type="AlphaFoldDB" id="A0A174B1N2"/>
<accession>A0A174B1N2</accession>
<evidence type="ECO:0000256" key="2">
    <source>
        <dbReference type="ARBA" id="ARBA00023125"/>
    </source>
</evidence>
<feature type="domain" description="HTH marR-type" evidence="4">
    <location>
        <begin position="8"/>
        <end position="140"/>
    </location>
</feature>
<dbReference type="EMBL" id="CYZO01000013">
    <property type="protein sequence ID" value="CUN94782.1"/>
    <property type="molecule type" value="Genomic_DNA"/>
</dbReference>
<dbReference type="EMBL" id="RCYR01000012">
    <property type="protein sequence ID" value="RYS80117.1"/>
    <property type="molecule type" value="Genomic_DNA"/>
</dbReference>
<proteinExistence type="predicted"/>
<evidence type="ECO:0000256" key="1">
    <source>
        <dbReference type="ARBA" id="ARBA00023015"/>
    </source>
</evidence>
<dbReference type="GeneID" id="97329966"/>
<dbReference type="RefSeq" id="WP_004848051.1">
    <property type="nucleotide sequence ID" value="NZ_AP028249.1"/>
</dbReference>
<keyword evidence="2" id="KW-0238">DNA-binding</keyword>
<reference evidence="5 7" key="1">
    <citation type="submission" date="2015-09" db="EMBL/GenBank/DDBJ databases">
        <authorList>
            <consortium name="Pathogen Informatics"/>
        </authorList>
    </citation>
    <scope>NUCLEOTIDE SEQUENCE [LARGE SCALE GENOMIC DNA]</scope>
    <source>
        <strain evidence="5 7">2789STDY5834841</strain>
    </source>
</reference>
<protein>
    <submittedName>
        <fullName evidence="6">MarR family transcriptional regulator</fullName>
    </submittedName>
    <submittedName>
        <fullName evidence="5">Salmolysin</fullName>
    </submittedName>
</protein>
<sequence length="151" mass="17236">MFQCDINDAPVIGILGIVSHRAKVAAKDMYSVFDLNRSQASILLTLHHCESMSQKDLAKQLNITAPSITSSIRKMEQFGYIARQTDPADQRVMRLALTEKGRSCIQSIKDVTDKMEEILLKGMSVEEKILFRRLLVHVNNNIDQYERKEKI</sequence>
<dbReference type="Pfam" id="PF01047">
    <property type="entry name" value="MarR"/>
    <property type="match status" value="1"/>
</dbReference>
<reference evidence="6 8" key="2">
    <citation type="journal article" date="2019" name="Science, e1252229">
        <title>Invertible promoters mediate bacterial phase variation, antibiotic resistance, and host adaptation in the gut.</title>
        <authorList>
            <person name="Jiang X."/>
            <person name="Hall A.B."/>
            <person name="Arthur T.D."/>
            <person name="Plichta D.R."/>
            <person name="Covington C.T."/>
            <person name="Poyet M."/>
            <person name="Crothers J."/>
            <person name="Moses P.L."/>
            <person name="Tolonen A.C."/>
            <person name="Vlamakis H."/>
            <person name="Alm E.J."/>
            <person name="Xavier R.J."/>
        </authorList>
    </citation>
    <scope>NUCLEOTIDE SEQUENCE [LARGE SCALE GENOMIC DNA]</scope>
    <source>
        <strain evidence="8">aa_0143</strain>
        <strain evidence="6">Aa_0143</strain>
    </source>
</reference>
<dbReference type="PROSITE" id="PS50995">
    <property type="entry name" value="HTH_MARR_2"/>
    <property type="match status" value="1"/>
</dbReference>
<gene>
    <name evidence="5" type="primary">slyA_2</name>
    <name evidence="6" type="ORF">EAI93_07505</name>
    <name evidence="5" type="ORF">ERS852456_01221</name>
</gene>
<dbReference type="PROSITE" id="PS01117">
    <property type="entry name" value="HTH_MARR_1"/>
    <property type="match status" value="1"/>
</dbReference>
<dbReference type="InterPro" id="IPR023187">
    <property type="entry name" value="Tscrpt_reg_MarR-type_CS"/>
</dbReference>
<evidence type="ECO:0000259" key="4">
    <source>
        <dbReference type="PROSITE" id="PS50995"/>
    </source>
</evidence>
<organism evidence="5 7">
    <name type="scientific">[Ruminococcus] torques</name>
    <dbReference type="NCBI Taxonomy" id="33039"/>
    <lineage>
        <taxon>Bacteria</taxon>
        <taxon>Bacillati</taxon>
        <taxon>Bacillota</taxon>
        <taxon>Clostridia</taxon>
        <taxon>Lachnospirales</taxon>
        <taxon>Lachnospiraceae</taxon>
        <taxon>Mediterraneibacter</taxon>
    </lineage>
</organism>
<dbReference type="Proteomes" id="UP000292665">
    <property type="component" value="Unassembled WGS sequence"/>
</dbReference>
<dbReference type="PANTHER" id="PTHR42756:SF1">
    <property type="entry name" value="TRANSCRIPTIONAL REPRESSOR OF EMRAB OPERON"/>
    <property type="match status" value="1"/>
</dbReference>
<keyword evidence="1" id="KW-0805">Transcription regulation</keyword>
<name>A0A174B1N2_9FIRM</name>
<dbReference type="InterPro" id="IPR011991">
    <property type="entry name" value="ArsR-like_HTH"/>
</dbReference>
<dbReference type="InterPro" id="IPR036390">
    <property type="entry name" value="WH_DNA-bd_sf"/>
</dbReference>
<evidence type="ECO:0000313" key="6">
    <source>
        <dbReference type="EMBL" id="RYS80117.1"/>
    </source>
</evidence>
<dbReference type="Proteomes" id="UP000095787">
    <property type="component" value="Unassembled WGS sequence"/>
</dbReference>
<dbReference type="InterPro" id="IPR036388">
    <property type="entry name" value="WH-like_DNA-bd_sf"/>
</dbReference>
<dbReference type="CDD" id="cd00090">
    <property type="entry name" value="HTH_ARSR"/>
    <property type="match status" value="1"/>
</dbReference>
<dbReference type="Gene3D" id="1.10.10.10">
    <property type="entry name" value="Winged helix-like DNA-binding domain superfamily/Winged helix DNA-binding domain"/>
    <property type="match status" value="1"/>
</dbReference>
<dbReference type="GO" id="GO:0003677">
    <property type="term" value="F:DNA binding"/>
    <property type="evidence" value="ECO:0007669"/>
    <property type="project" value="UniProtKB-KW"/>
</dbReference>
<dbReference type="SUPFAM" id="SSF46785">
    <property type="entry name" value="Winged helix' DNA-binding domain"/>
    <property type="match status" value="1"/>
</dbReference>
<dbReference type="InterPro" id="IPR000835">
    <property type="entry name" value="HTH_MarR-typ"/>
</dbReference>
<dbReference type="PANTHER" id="PTHR42756">
    <property type="entry name" value="TRANSCRIPTIONAL REGULATOR, MARR"/>
    <property type="match status" value="1"/>
</dbReference>
<evidence type="ECO:0000313" key="7">
    <source>
        <dbReference type="Proteomes" id="UP000095787"/>
    </source>
</evidence>
<evidence type="ECO:0000256" key="3">
    <source>
        <dbReference type="ARBA" id="ARBA00023163"/>
    </source>
</evidence>
<evidence type="ECO:0000313" key="8">
    <source>
        <dbReference type="Proteomes" id="UP000292665"/>
    </source>
</evidence>
<dbReference type="GO" id="GO:0003700">
    <property type="term" value="F:DNA-binding transcription factor activity"/>
    <property type="evidence" value="ECO:0007669"/>
    <property type="project" value="InterPro"/>
</dbReference>
<evidence type="ECO:0000313" key="5">
    <source>
        <dbReference type="EMBL" id="CUN94782.1"/>
    </source>
</evidence>